<reference evidence="1" key="1">
    <citation type="journal article" date="2014" name="Front. Microbiol.">
        <title>High frequency of phylogenetically diverse reductive dehalogenase-homologous genes in deep subseafloor sedimentary metagenomes.</title>
        <authorList>
            <person name="Kawai M."/>
            <person name="Futagami T."/>
            <person name="Toyoda A."/>
            <person name="Takaki Y."/>
            <person name="Nishi S."/>
            <person name="Hori S."/>
            <person name="Arai W."/>
            <person name="Tsubouchi T."/>
            <person name="Morono Y."/>
            <person name="Uchiyama I."/>
            <person name="Ito T."/>
            <person name="Fujiyama A."/>
            <person name="Inagaki F."/>
            <person name="Takami H."/>
        </authorList>
    </citation>
    <scope>NUCLEOTIDE SEQUENCE</scope>
    <source>
        <strain evidence="1">Expedition CK06-06</strain>
    </source>
</reference>
<feature type="non-terminal residue" evidence="1">
    <location>
        <position position="1"/>
    </location>
</feature>
<evidence type="ECO:0000313" key="1">
    <source>
        <dbReference type="EMBL" id="GAH09139.1"/>
    </source>
</evidence>
<organism evidence="1">
    <name type="scientific">marine sediment metagenome</name>
    <dbReference type="NCBI Taxonomy" id="412755"/>
    <lineage>
        <taxon>unclassified sequences</taxon>
        <taxon>metagenomes</taxon>
        <taxon>ecological metagenomes</taxon>
    </lineage>
</organism>
<protein>
    <submittedName>
        <fullName evidence="1">Uncharacterized protein</fullName>
    </submittedName>
</protein>
<name>X1DW22_9ZZZZ</name>
<sequence length="59" mass="7049">LNYNGDVSTLKSIHHTNRVEWNDSTSQKKDLREKKLIQKSMNEYFQIPIPSDKKQKKLF</sequence>
<comment type="caution">
    <text evidence="1">The sequence shown here is derived from an EMBL/GenBank/DDBJ whole genome shotgun (WGS) entry which is preliminary data.</text>
</comment>
<dbReference type="EMBL" id="BART01038941">
    <property type="protein sequence ID" value="GAH09139.1"/>
    <property type="molecule type" value="Genomic_DNA"/>
</dbReference>
<accession>X1DW22</accession>
<gene>
    <name evidence="1" type="ORF">S01H4_64299</name>
</gene>
<dbReference type="AlphaFoldDB" id="X1DW22"/>
<proteinExistence type="predicted"/>